<dbReference type="GO" id="GO:0003677">
    <property type="term" value="F:DNA binding"/>
    <property type="evidence" value="ECO:0007669"/>
    <property type="project" value="InterPro"/>
</dbReference>
<comment type="caution">
    <text evidence="5">The sequence shown here is derived from an EMBL/GenBank/DDBJ whole genome shotgun (WGS) entry which is preliminary data.</text>
</comment>
<sequence length="802" mass="88153">MLVQNPTHTLALSKQIPGRTVNIKSNASPKRRTIGQHMSKLQCVYEDQLPQPSPTFRFVEETPAEPAGPSRTTSQDNEPSPPVTISSNRLQSIKDRVETLGRMVQALQTQSNVGSIASTSRAQSITDVSTPSIQEPEPLHPLDGHLSVHNGGFARYAEPSFWASMAKEVAELDEVLAREARYLLRSGSTSPETEESSAGESEEERPATQRRAGGVRPAALSGRFRLGGYEWAHGGDIPMRTLAQSPEFASQLPPRDVCDRLVANYLRGYHPIVPVIHVPTFRQTYEELWETANTGAQASMSFATLLVAVCYAGSVASSGNGSSTTEGSRPHQVSDRLLKLGAQGLELSAFPKVPTIETLTAYLLLNSTCKREEEPLACVPIVGLALRVAFFLGLHKDPSHYGDTVPAIDAEIRRRVWWHVVHVDTLIATAAGLPPLLDLQAWDVRGISEVKEQFVGTPVGANYTLAVRNRTQTHHSVVDPSQPGYDRSMVSTTGILAAGKLRYTLVMRRTLARLFSNVPLTTTALVAMRSEFKLLGEDLNWRISRIPDSSSTSARQLTTSDDFENNPILNRWARLLLSVYMDQAFSIICHPVLRSQLGYLWPDLYSHLCLKIGQIASTEAFRCFNWSWPGNHQPLNAIMLLLTDLLDKPNSAHAARSRQAIDLVFALLGPDGGIVAGAGAEHTITKRPLLEGGHESWQYLQQFRARVWRNFGLDQSDITTREQAVLICSNASVTDVNVEQGPMWSQEGAEMMDEMTGLDIGEGMQEKFGGEYEVGSPNIDWDYLDAVLAGNVTRTAGEDDDS</sequence>
<reference evidence="5 6" key="1">
    <citation type="submission" date="2023-08" db="EMBL/GenBank/DDBJ databases">
        <title>Black Yeasts Isolated from many extreme environments.</title>
        <authorList>
            <person name="Coleine C."/>
            <person name="Stajich J.E."/>
            <person name="Selbmann L."/>
        </authorList>
    </citation>
    <scope>NUCLEOTIDE SEQUENCE [LARGE SCALE GENOMIC DNA]</scope>
    <source>
        <strain evidence="5 6">CCFEE 5935</strain>
    </source>
</reference>
<dbReference type="SMART" id="SM00906">
    <property type="entry name" value="Fungal_trans"/>
    <property type="match status" value="1"/>
</dbReference>
<dbReference type="GeneID" id="89928911"/>
<evidence type="ECO:0000313" key="5">
    <source>
        <dbReference type="EMBL" id="KAK5166846.1"/>
    </source>
</evidence>
<name>A0AAV9P2X3_9PEZI</name>
<feature type="compositionally biased region" description="Polar residues" evidence="3">
    <location>
        <begin position="70"/>
        <end position="86"/>
    </location>
</feature>
<feature type="region of interest" description="Disordered" evidence="3">
    <location>
        <begin position="51"/>
        <end position="86"/>
    </location>
</feature>
<dbReference type="AlphaFoldDB" id="A0AAV9P2X3"/>
<protein>
    <recommendedName>
        <fullName evidence="4">Xylanolytic transcriptional activator regulatory domain-containing protein</fullName>
    </recommendedName>
</protein>
<evidence type="ECO:0000259" key="4">
    <source>
        <dbReference type="SMART" id="SM00906"/>
    </source>
</evidence>
<evidence type="ECO:0000256" key="2">
    <source>
        <dbReference type="ARBA" id="ARBA00023242"/>
    </source>
</evidence>
<dbReference type="InterPro" id="IPR050613">
    <property type="entry name" value="Sec_Metabolite_Reg"/>
</dbReference>
<comment type="subcellular location">
    <subcellularLocation>
        <location evidence="1">Nucleus</location>
    </subcellularLocation>
</comment>
<feature type="compositionally biased region" description="Acidic residues" evidence="3">
    <location>
        <begin position="192"/>
        <end position="203"/>
    </location>
</feature>
<feature type="domain" description="Xylanolytic transcriptional activator regulatory" evidence="4">
    <location>
        <begin position="378"/>
        <end position="453"/>
    </location>
</feature>
<organism evidence="5 6">
    <name type="scientific">Saxophila tyrrhenica</name>
    <dbReference type="NCBI Taxonomy" id="1690608"/>
    <lineage>
        <taxon>Eukaryota</taxon>
        <taxon>Fungi</taxon>
        <taxon>Dikarya</taxon>
        <taxon>Ascomycota</taxon>
        <taxon>Pezizomycotina</taxon>
        <taxon>Dothideomycetes</taxon>
        <taxon>Dothideomycetidae</taxon>
        <taxon>Mycosphaerellales</taxon>
        <taxon>Extremaceae</taxon>
        <taxon>Saxophila</taxon>
    </lineage>
</organism>
<proteinExistence type="predicted"/>
<dbReference type="GO" id="GO:0008270">
    <property type="term" value="F:zinc ion binding"/>
    <property type="evidence" value="ECO:0007669"/>
    <property type="project" value="InterPro"/>
</dbReference>
<dbReference type="PANTHER" id="PTHR31001">
    <property type="entry name" value="UNCHARACTERIZED TRANSCRIPTIONAL REGULATORY PROTEIN"/>
    <property type="match status" value="1"/>
</dbReference>
<dbReference type="CDD" id="cd12148">
    <property type="entry name" value="fungal_TF_MHR"/>
    <property type="match status" value="1"/>
</dbReference>
<evidence type="ECO:0000256" key="1">
    <source>
        <dbReference type="ARBA" id="ARBA00004123"/>
    </source>
</evidence>
<dbReference type="Proteomes" id="UP001337655">
    <property type="component" value="Unassembled WGS sequence"/>
</dbReference>
<accession>A0AAV9P2X3</accession>
<dbReference type="PANTHER" id="PTHR31001:SF79">
    <property type="entry name" value="ZN(II)2CYS6 TRANSCRIPTION FACTOR (EUROFUNG)"/>
    <property type="match status" value="1"/>
</dbReference>
<evidence type="ECO:0000313" key="6">
    <source>
        <dbReference type="Proteomes" id="UP001337655"/>
    </source>
</evidence>
<gene>
    <name evidence="5" type="ORF">LTR77_007575</name>
</gene>
<dbReference type="EMBL" id="JAVRRT010000012">
    <property type="protein sequence ID" value="KAK5166846.1"/>
    <property type="molecule type" value="Genomic_DNA"/>
</dbReference>
<keyword evidence="2" id="KW-0539">Nucleus</keyword>
<dbReference type="RefSeq" id="XP_064656654.1">
    <property type="nucleotide sequence ID" value="XM_064804812.1"/>
</dbReference>
<dbReference type="Pfam" id="PF04082">
    <property type="entry name" value="Fungal_trans"/>
    <property type="match status" value="1"/>
</dbReference>
<keyword evidence="6" id="KW-1185">Reference proteome</keyword>
<feature type="region of interest" description="Disordered" evidence="3">
    <location>
        <begin position="186"/>
        <end position="215"/>
    </location>
</feature>
<evidence type="ECO:0000256" key="3">
    <source>
        <dbReference type="SAM" id="MobiDB-lite"/>
    </source>
</evidence>
<dbReference type="GO" id="GO:0005634">
    <property type="term" value="C:nucleus"/>
    <property type="evidence" value="ECO:0007669"/>
    <property type="project" value="UniProtKB-SubCell"/>
</dbReference>
<dbReference type="GO" id="GO:0006351">
    <property type="term" value="P:DNA-templated transcription"/>
    <property type="evidence" value="ECO:0007669"/>
    <property type="project" value="InterPro"/>
</dbReference>
<dbReference type="InterPro" id="IPR007219">
    <property type="entry name" value="XnlR_reg_dom"/>
</dbReference>